<gene>
    <name evidence="2" type="ORF">HD596_008382</name>
</gene>
<organism evidence="2 3">
    <name type="scientific">Nonomuraea jabiensis</name>
    <dbReference type="NCBI Taxonomy" id="882448"/>
    <lineage>
        <taxon>Bacteria</taxon>
        <taxon>Bacillati</taxon>
        <taxon>Actinomycetota</taxon>
        <taxon>Actinomycetes</taxon>
        <taxon>Streptosporangiales</taxon>
        <taxon>Streptosporangiaceae</taxon>
        <taxon>Nonomuraea</taxon>
    </lineage>
</organism>
<dbReference type="Proteomes" id="UP000579153">
    <property type="component" value="Unassembled WGS sequence"/>
</dbReference>
<dbReference type="RefSeq" id="WP_221519760.1">
    <property type="nucleotide sequence ID" value="NZ_JACHMB010000001.1"/>
</dbReference>
<dbReference type="EMBL" id="JACHMB010000001">
    <property type="protein sequence ID" value="MBB5781626.1"/>
    <property type="molecule type" value="Genomic_DNA"/>
</dbReference>
<sequence>MRTVTIRPPAAYIAPHLPMPPRACERAERGAPLLVALPAPATAMPDQKRRRTISTAPSSMTSSPNPTAVIPSALKAMTTAICS</sequence>
<protein>
    <submittedName>
        <fullName evidence="2">Uncharacterized protein</fullName>
    </submittedName>
</protein>
<feature type="compositionally biased region" description="Polar residues" evidence="1">
    <location>
        <begin position="53"/>
        <end position="66"/>
    </location>
</feature>
<evidence type="ECO:0000313" key="2">
    <source>
        <dbReference type="EMBL" id="MBB5781626.1"/>
    </source>
</evidence>
<feature type="region of interest" description="Disordered" evidence="1">
    <location>
        <begin position="41"/>
        <end position="69"/>
    </location>
</feature>
<keyword evidence="3" id="KW-1185">Reference proteome</keyword>
<evidence type="ECO:0000256" key="1">
    <source>
        <dbReference type="SAM" id="MobiDB-lite"/>
    </source>
</evidence>
<name>A0A7W9GDI4_9ACTN</name>
<accession>A0A7W9GDI4</accession>
<evidence type="ECO:0000313" key="3">
    <source>
        <dbReference type="Proteomes" id="UP000579153"/>
    </source>
</evidence>
<comment type="caution">
    <text evidence="2">The sequence shown here is derived from an EMBL/GenBank/DDBJ whole genome shotgun (WGS) entry which is preliminary data.</text>
</comment>
<reference evidence="2 3" key="1">
    <citation type="submission" date="2020-08" db="EMBL/GenBank/DDBJ databases">
        <title>Sequencing the genomes of 1000 actinobacteria strains.</title>
        <authorList>
            <person name="Klenk H.-P."/>
        </authorList>
    </citation>
    <scope>NUCLEOTIDE SEQUENCE [LARGE SCALE GENOMIC DNA]</scope>
    <source>
        <strain evidence="2 3">DSM 45507</strain>
    </source>
</reference>
<dbReference type="AlphaFoldDB" id="A0A7W9GDI4"/>
<proteinExistence type="predicted"/>